<evidence type="ECO:0000259" key="2">
    <source>
        <dbReference type="Pfam" id="PF01272"/>
    </source>
</evidence>
<dbReference type="PANTHER" id="PTHR30437:SF6">
    <property type="entry name" value="TRANSCRIPTION ELONGATION FACTOR GREB"/>
    <property type="match status" value="1"/>
</dbReference>
<protein>
    <submittedName>
        <fullName evidence="3">GreA/GreB family elongation factor</fullName>
    </submittedName>
</protein>
<accession>B9XEY1</accession>
<gene>
    <name evidence="3" type="ORF">Cflav_PD4157</name>
</gene>
<evidence type="ECO:0000313" key="3">
    <source>
        <dbReference type="EMBL" id="EEF61479.1"/>
    </source>
</evidence>
<dbReference type="FunFam" id="3.10.50.30:FF:000001">
    <property type="entry name" value="Transcription elongation factor GreA"/>
    <property type="match status" value="1"/>
</dbReference>
<dbReference type="InterPro" id="IPR023459">
    <property type="entry name" value="Tscrpt_elong_fac_GreA/B_fam"/>
</dbReference>
<dbReference type="PANTHER" id="PTHR30437">
    <property type="entry name" value="TRANSCRIPTION ELONGATION FACTOR GREA"/>
    <property type="match status" value="1"/>
</dbReference>
<dbReference type="Proteomes" id="UP000003688">
    <property type="component" value="Unassembled WGS sequence"/>
</dbReference>
<feature type="region of interest" description="Disordered" evidence="1">
    <location>
        <begin position="1"/>
        <end position="36"/>
    </location>
</feature>
<dbReference type="AlphaFoldDB" id="B9XEY1"/>
<dbReference type="InterPro" id="IPR001437">
    <property type="entry name" value="Tscrpt_elong_fac_GreA/B_C"/>
</dbReference>
<proteinExistence type="predicted"/>
<dbReference type="InterPro" id="IPR018151">
    <property type="entry name" value="TF_GreA/GreB_CS"/>
</dbReference>
<feature type="compositionally biased region" description="Basic and acidic residues" evidence="1">
    <location>
        <begin position="1"/>
        <end position="10"/>
    </location>
</feature>
<dbReference type="GO" id="GO:0003746">
    <property type="term" value="F:translation elongation factor activity"/>
    <property type="evidence" value="ECO:0007669"/>
    <property type="project" value="UniProtKB-KW"/>
</dbReference>
<dbReference type="GO" id="GO:0070063">
    <property type="term" value="F:RNA polymerase binding"/>
    <property type="evidence" value="ECO:0007669"/>
    <property type="project" value="InterPro"/>
</dbReference>
<dbReference type="InterPro" id="IPR036805">
    <property type="entry name" value="Tscrpt_elong_fac_GreA/B_N_sf"/>
</dbReference>
<evidence type="ECO:0000256" key="1">
    <source>
        <dbReference type="SAM" id="MobiDB-lite"/>
    </source>
</evidence>
<evidence type="ECO:0000313" key="4">
    <source>
        <dbReference type="Proteomes" id="UP000003688"/>
    </source>
</evidence>
<keyword evidence="4" id="KW-1185">Reference proteome</keyword>
<dbReference type="Pfam" id="PF01272">
    <property type="entry name" value="GreA_GreB"/>
    <property type="match status" value="1"/>
</dbReference>
<name>B9XEY1_PEDPL</name>
<dbReference type="GO" id="GO:0003677">
    <property type="term" value="F:DNA binding"/>
    <property type="evidence" value="ECO:0007669"/>
    <property type="project" value="InterPro"/>
</dbReference>
<feature type="domain" description="Transcription elongation factor GreA/GreB C-terminal" evidence="2">
    <location>
        <begin position="97"/>
        <end position="169"/>
    </location>
</feature>
<dbReference type="GO" id="GO:0032784">
    <property type="term" value="P:regulation of DNA-templated transcription elongation"/>
    <property type="evidence" value="ECO:0007669"/>
    <property type="project" value="InterPro"/>
</dbReference>
<dbReference type="SUPFAM" id="SSF46557">
    <property type="entry name" value="GreA transcript cleavage protein, N-terminal domain"/>
    <property type="match status" value="1"/>
</dbReference>
<dbReference type="STRING" id="320771.Cflav_PD4157"/>
<dbReference type="InterPro" id="IPR036953">
    <property type="entry name" value="GreA/GreB_C_sf"/>
</dbReference>
<dbReference type="SUPFAM" id="SSF54534">
    <property type="entry name" value="FKBP-like"/>
    <property type="match status" value="1"/>
</dbReference>
<comment type="caution">
    <text evidence="3">The sequence shown here is derived from an EMBL/GenBank/DDBJ whole genome shotgun (WGS) entry which is preliminary data.</text>
</comment>
<keyword evidence="3" id="KW-0251">Elongation factor</keyword>
<dbReference type="GO" id="GO:0006354">
    <property type="term" value="P:DNA-templated transcription elongation"/>
    <property type="evidence" value="ECO:0007669"/>
    <property type="project" value="TreeGrafter"/>
</dbReference>
<keyword evidence="3" id="KW-0648">Protein biosynthesis</keyword>
<dbReference type="PIRSF" id="PIRSF006092">
    <property type="entry name" value="GreA_GreB"/>
    <property type="match status" value="1"/>
</dbReference>
<organism evidence="3 4">
    <name type="scientific">Pedosphaera parvula (strain Ellin514)</name>
    <dbReference type="NCBI Taxonomy" id="320771"/>
    <lineage>
        <taxon>Bacteria</taxon>
        <taxon>Pseudomonadati</taxon>
        <taxon>Verrucomicrobiota</taxon>
        <taxon>Pedosphaerae</taxon>
        <taxon>Pedosphaerales</taxon>
        <taxon>Pedosphaeraceae</taxon>
        <taxon>Pedosphaera</taxon>
    </lineage>
</organism>
<reference evidence="3 4" key="1">
    <citation type="journal article" date="2011" name="J. Bacteriol.">
        <title>Genome sequence of 'Pedosphaera parvula' Ellin514, an aerobic Verrucomicrobial isolate from pasture soil.</title>
        <authorList>
            <person name="Kant R."/>
            <person name="van Passel M.W."/>
            <person name="Sangwan P."/>
            <person name="Palva A."/>
            <person name="Lucas S."/>
            <person name="Copeland A."/>
            <person name="Lapidus A."/>
            <person name="Glavina Del Rio T."/>
            <person name="Dalin E."/>
            <person name="Tice H."/>
            <person name="Bruce D."/>
            <person name="Goodwin L."/>
            <person name="Pitluck S."/>
            <person name="Chertkov O."/>
            <person name="Larimer F.W."/>
            <person name="Land M.L."/>
            <person name="Hauser L."/>
            <person name="Brettin T.S."/>
            <person name="Detter J.C."/>
            <person name="Han S."/>
            <person name="de Vos W.M."/>
            <person name="Janssen P.H."/>
            <person name="Smidt H."/>
        </authorList>
    </citation>
    <scope>NUCLEOTIDE SEQUENCE [LARGE SCALE GENOMIC DNA]</scope>
    <source>
        <strain evidence="3 4">Ellin514</strain>
    </source>
</reference>
<dbReference type="Gene3D" id="3.10.50.30">
    <property type="entry name" value="Transcription elongation factor, GreA/GreB, C-terminal domain"/>
    <property type="match status" value="1"/>
</dbReference>
<dbReference type="OrthoDB" id="5511940at2"/>
<dbReference type="PROSITE" id="PS00830">
    <property type="entry name" value="GREAB_2"/>
    <property type="match status" value="1"/>
</dbReference>
<dbReference type="RefSeq" id="WP_007414371.1">
    <property type="nucleotide sequence ID" value="NZ_ABOX02000009.1"/>
</dbReference>
<dbReference type="EMBL" id="ABOX02000009">
    <property type="protein sequence ID" value="EEF61479.1"/>
    <property type="molecule type" value="Genomic_DNA"/>
</dbReference>
<sequence>MSKAFTKEADDNPEAPTLPRPVSVLPPGAKNYLTPDGAQRLRAELNRLQAEKRSQTATGEFSGNAQTEMQLVGQHILQLEQSLATAEIVPPPPQPWEQVRFGATVTVRDESGNETRYRIVGVDETDIDRDWVSWLSPIARALINARIGERVHFRFPAGEKQLEIVSITYE</sequence>